<reference evidence="3" key="1">
    <citation type="journal article" date="2013" name="Genome Biol.">
        <title>Draft genome of the mountain pine beetle, Dendroctonus ponderosae Hopkins, a major forest pest.</title>
        <authorList>
            <person name="Keeling C.I."/>
            <person name="Yuen M.M."/>
            <person name="Liao N.Y."/>
            <person name="Docking T.R."/>
            <person name="Chan S.K."/>
            <person name="Taylor G.A."/>
            <person name="Palmquist D.L."/>
            <person name="Jackman S.D."/>
            <person name="Nguyen A."/>
            <person name="Li M."/>
            <person name="Henderson H."/>
            <person name="Janes J.K."/>
            <person name="Zhao Y."/>
            <person name="Pandoh P."/>
            <person name="Moore R."/>
            <person name="Sperling F.A."/>
            <person name="Huber D.P."/>
            <person name="Birol I."/>
            <person name="Jones S.J."/>
            <person name="Bohlmann J."/>
        </authorList>
    </citation>
    <scope>NUCLEOTIDE SEQUENCE</scope>
</reference>
<evidence type="ECO:0008006" key="4">
    <source>
        <dbReference type="Google" id="ProtNLM"/>
    </source>
</evidence>
<feature type="compositionally biased region" description="Acidic residues" evidence="1">
    <location>
        <begin position="509"/>
        <end position="518"/>
    </location>
</feature>
<dbReference type="KEGG" id="dpa:109539241"/>
<sequence length="694" mass="78411">MLENIFKKKLKNPMDSLYEAPRQPPAIFSKEMLTGTPVVPEISVLCPSNGPKNVFTTYNQWRQGHENPHLRANKENLPFPMSQNSSILKKQVRFDSPVTLSKLPENAQSAIPKRENIPKFEHMYMANIPSRQLDLSLIEPARQPEEVPVEAPRAQQEPEKIPKSYKEFLEEQQKANNRVLNDSVTDIFNYKRTTSVDAPQSFQSRRISSGPPPSCNNNPDESLRPFQSVSHLDYLSQRTGSQSVQNSNDNQLRYAHSNGSEANKSEQNVENRFNGQKSCSEAANRALPRLNNQTNSPEQLRFKSRSCGCCSGTERSTELETIKPKTQDDLSVKDLLQIITQQSQQIIQQNNQIMLLQQQVTELVSMQRNQVEDQRAHCCQFNSPSTDSVETIQQRCISSTQPNQNLADGKFFNKINQENNCVSTNFSIGMTTSYEVSVIRPSLKNSNNFLPMNAKDCERNSPQIKEIAERGNVKDTLVDASMVFKEPIEVRETCPSPEPSIKINMKDFDDSDSDDNDDSSSQSDTFYKNLMAQVNKVLQKAHIETSKELANMGSPNLNQKTLHKVKETTMRHLRRIGVDLQNESSGNSSVLGKGEGVSYNEDDVSFMVKQLLMKYLPADHLAKLAAKGPQYTQKDVPNVGVIKTRPDFSFATLQYMKKYNLISTSNNEGRQKQQAGQSPKILDISNLKQQPKLL</sequence>
<proteinExistence type="predicted"/>
<feature type="region of interest" description="Disordered" evidence="1">
    <location>
        <begin position="252"/>
        <end position="278"/>
    </location>
</feature>
<organism evidence="2 3">
    <name type="scientific">Dendroctonus ponderosae</name>
    <name type="common">Mountain pine beetle</name>
    <dbReference type="NCBI Taxonomy" id="77166"/>
    <lineage>
        <taxon>Eukaryota</taxon>
        <taxon>Metazoa</taxon>
        <taxon>Ecdysozoa</taxon>
        <taxon>Arthropoda</taxon>
        <taxon>Hexapoda</taxon>
        <taxon>Insecta</taxon>
        <taxon>Pterygota</taxon>
        <taxon>Neoptera</taxon>
        <taxon>Endopterygota</taxon>
        <taxon>Coleoptera</taxon>
        <taxon>Polyphaga</taxon>
        <taxon>Cucujiformia</taxon>
        <taxon>Curculionidae</taxon>
        <taxon>Scolytinae</taxon>
        <taxon>Dendroctonus</taxon>
    </lineage>
</organism>
<evidence type="ECO:0000313" key="3">
    <source>
        <dbReference type="Proteomes" id="UP000019118"/>
    </source>
</evidence>
<feature type="compositionally biased region" description="Polar residues" evidence="1">
    <location>
        <begin position="252"/>
        <end position="262"/>
    </location>
</feature>
<name>A0AAR5PNR8_DENPD</name>
<feature type="region of interest" description="Disordered" evidence="1">
    <location>
        <begin position="198"/>
        <end position="225"/>
    </location>
</feature>
<dbReference type="AlphaFoldDB" id="A0AAR5PNR8"/>
<accession>A0AAR5PNR8</accession>
<dbReference type="EnsemblMetazoa" id="XM_019906877.1">
    <property type="protein sequence ID" value="XP_019762436.1"/>
    <property type="gene ID" value="LOC109539241"/>
</dbReference>
<dbReference type="Proteomes" id="UP000019118">
    <property type="component" value="Unassembled WGS sequence"/>
</dbReference>
<feature type="region of interest" description="Disordered" evidence="1">
    <location>
        <begin position="492"/>
        <end position="523"/>
    </location>
</feature>
<protein>
    <recommendedName>
        <fullName evidence="4">BEN domain-containing protein</fullName>
    </recommendedName>
</protein>
<keyword evidence="3" id="KW-1185">Reference proteome</keyword>
<evidence type="ECO:0000256" key="1">
    <source>
        <dbReference type="SAM" id="MobiDB-lite"/>
    </source>
</evidence>
<feature type="compositionally biased region" description="Polar residues" evidence="1">
    <location>
        <begin position="198"/>
        <end position="207"/>
    </location>
</feature>
<reference evidence="2" key="2">
    <citation type="submission" date="2024-08" db="UniProtKB">
        <authorList>
            <consortium name="EnsemblMetazoa"/>
        </authorList>
    </citation>
    <scope>IDENTIFICATION</scope>
</reference>
<dbReference type="GeneID" id="109539241"/>
<evidence type="ECO:0000313" key="2">
    <source>
        <dbReference type="EnsemblMetazoa" id="XP_019762436.1"/>
    </source>
</evidence>